<evidence type="ECO:0000313" key="2">
    <source>
        <dbReference type="Proteomes" id="UP000499080"/>
    </source>
</evidence>
<evidence type="ECO:0008006" key="3">
    <source>
        <dbReference type="Google" id="ProtNLM"/>
    </source>
</evidence>
<dbReference type="Gene3D" id="3.10.10.10">
    <property type="entry name" value="HIV Type 1 Reverse Transcriptase, subunit A, domain 1"/>
    <property type="match status" value="1"/>
</dbReference>
<protein>
    <recommendedName>
        <fullName evidence="3">Transposon Ty3-I Gag-Pol polyprotein</fullName>
    </recommendedName>
</protein>
<name>A0A4Y2FGL0_ARAVE</name>
<sequence>MAQLYFNLVVGHHINTVKHPQVSVPPYRMSPMKKDLLRKEIEDLLEKAVIEECESAYWAPVVLIPKPDGKSRLYINYRKLNEITVPDSYPLPMMDNLLQSAKHTTFICQLSI</sequence>
<proteinExistence type="predicted"/>
<dbReference type="AlphaFoldDB" id="A0A4Y2FGL0"/>
<reference evidence="1 2" key="1">
    <citation type="journal article" date="2019" name="Sci. Rep.">
        <title>Orb-weaving spider Araneus ventricosus genome elucidates the spidroin gene catalogue.</title>
        <authorList>
            <person name="Kono N."/>
            <person name="Nakamura H."/>
            <person name="Ohtoshi R."/>
            <person name="Moran D.A.P."/>
            <person name="Shinohara A."/>
            <person name="Yoshida Y."/>
            <person name="Fujiwara M."/>
            <person name="Mori M."/>
            <person name="Tomita M."/>
            <person name="Arakawa K."/>
        </authorList>
    </citation>
    <scope>NUCLEOTIDE SEQUENCE [LARGE SCALE GENOMIC DNA]</scope>
</reference>
<gene>
    <name evidence="1" type="ORF">AVEN_240303_1</name>
</gene>
<keyword evidence="2" id="KW-1185">Reference proteome</keyword>
<dbReference type="GO" id="GO:0071897">
    <property type="term" value="P:DNA biosynthetic process"/>
    <property type="evidence" value="ECO:0007669"/>
    <property type="project" value="UniProtKB-ARBA"/>
</dbReference>
<dbReference type="PANTHER" id="PTHR24559:SF444">
    <property type="entry name" value="REVERSE TRANSCRIPTASE DOMAIN-CONTAINING PROTEIN"/>
    <property type="match status" value="1"/>
</dbReference>
<organism evidence="1 2">
    <name type="scientific">Araneus ventricosus</name>
    <name type="common">Orbweaver spider</name>
    <name type="synonym">Epeira ventricosa</name>
    <dbReference type="NCBI Taxonomy" id="182803"/>
    <lineage>
        <taxon>Eukaryota</taxon>
        <taxon>Metazoa</taxon>
        <taxon>Ecdysozoa</taxon>
        <taxon>Arthropoda</taxon>
        <taxon>Chelicerata</taxon>
        <taxon>Arachnida</taxon>
        <taxon>Araneae</taxon>
        <taxon>Araneomorphae</taxon>
        <taxon>Entelegynae</taxon>
        <taxon>Araneoidea</taxon>
        <taxon>Araneidae</taxon>
        <taxon>Araneus</taxon>
    </lineage>
</organism>
<dbReference type="EMBL" id="BGPR01000934">
    <property type="protein sequence ID" value="GBM40552.1"/>
    <property type="molecule type" value="Genomic_DNA"/>
</dbReference>
<dbReference type="OrthoDB" id="6432507at2759"/>
<dbReference type="PANTHER" id="PTHR24559">
    <property type="entry name" value="TRANSPOSON TY3-I GAG-POL POLYPROTEIN"/>
    <property type="match status" value="1"/>
</dbReference>
<comment type="caution">
    <text evidence="1">The sequence shown here is derived from an EMBL/GenBank/DDBJ whole genome shotgun (WGS) entry which is preliminary data.</text>
</comment>
<dbReference type="InterPro" id="IPR043502">
    <property type="entry name" value="DNA/RNA_pol_sf"/>
</dbReference>
<evidence type="ECO:0000313" key="1">
    <source>
        <dbReference type="EMBL" id="GBM40552.1"/>
    </source>
</evidence>
<dbReference type="InterPro" id="IPR053134">
    <property type="entry name" value="RNA-dir_DNA_polymerase"/>
</dbReference>
<accession>A0A4Y2FGL0</accession>
<dbReference type="SUPFAM" id="SSF56672">
    <property type="entry name" value="DNA/RNA polymerases"/>
    <property type="match status" value="1"/>
</dbReference>
<dbReference type="Proteomes" id="UP000499080">
    <property type="component" value="Unassembled WGS sequence"/>
</dbReference>